<dbReference type="Proteomes" id="UP000033551">
    <property type="component" value="Unassembled WGS sequence"/>
</dbReference>
<keyword evidence="5" id="KW-1185">Reference proteome</keyword>
<dbReference type="InterPro" id="IPR014030">
    <property type="entry name" value="Ketoacyl_synth_N"/>
</dbReference>
<sequence>PQQRLLLETAWEAFERAGLDPTSLRGTGTGVFIGSGYQDYASRLLSVPQDLEGYIGTGSSASVVSGRIAYSFGLEGPALTVDTACSSS</sequence>
<keyword evidence="2" id="KW-0511">Multifunctional enzyme</keyword>
<dbReference type="PANTHER" id="PTHR43775:SF51">
    <property type="entry name" value="INACTIVE PHENOLPHTHIOCEROL SYNTHESIS POLYKETIDE SYNTHASE TYPE I PKS1-RELATED"/>
    <property type="match status" value="1"/>
</dbReference>
<gene>
    <name evidence="4" type="ORF">VR44_39945</name>
</gene>
<dbReference type="PROSITE" id="PS52004">
    <property type="entry name" value="KS3_2"/>
    <property type="match status" value="1"/>
</dbReference>
<feature type="non-terminal residue" evidence="4">
    <location>
        <position position="88"/>
    </location>
</feature>
<evidence type="ECO:0000256" key="1">
    <source>
        <dbReference type="ARBA" id="ARBA00022679"/>
    </source>
</evidence>
<feature type="non-terminal residue" evidence="4">
    <location>
        <position position="1"/>
    </location>
</feature>
<evidence type="ECO:0000313" key="4">
    <source>
        <dbReference type="EMBL" id="KJY17505.1"/>
    </source>
</evidence>
<dbReference type="Pfam" id="PF00109">
    <property type="entry name" value="ketoacyl-synt"/>
    <property type="match status" value="1"/>
</dbReference>
<dbReference type="Gene3D" id="3.40.47.10">
    <property type="match status" value="1"/>
</dbReference>
<name>A0A0F4I694_9ACTN</name>
<evidence type="ECO:0000259" key="3">
    <source>
        <dbReference type="PROSITE" id="PS52004"/>
    </source>
</evidence>
<dbReference type="SUPFAM" id="SSF53901">
    <property type="entry name" value="Thiolase-like"/>
    <property type="match status" value="1"/>
</dbReference>
<evidence type="ECO:0000313" key="5">
    <source>
        <dbReference type="Proteomes" id="UP000033551"/>
    </source>
</evidence>
<dbReference type="GO" id="GO:0004312">
    <property type="term" value="F:fatty acid synthase activity"/>
    <property type="evidence" value="ECO:0007669"/>
    <property type="project" value="TreeGrafter"/>
</dbReference>
<reference evidence="4 5" key="1">
    <citation type="submission" date="2015-02" db="EMBL/GenBank/DDBJ databases">
        <authorList>
            <person name="Ju K.-S."/>
            <person name="Doroghazi J.R."/>
            <person name="Metcalf W."/>
        </authorList>
    </citation>
    <scope>NUCLEOTIDE SEQUENCE [LARGE SCALE GENOMIC DNA]</scope>
    <source>
        <strain evidence="4 5">NRRL ISP-5550</strain>
    </source>
</reference>
<keyword evidence="1" id="KW-0808">Transferase</keyword>
<evidence type="ECO:0000256" key="2">
    <source>
        <dbReference type="ARBA" id="ARBA00023268"/>
    </source>
</evidence>
<feature type="domain" description="Ketosynthase family 3 (KS3)" evidence="3">
    <location>
        <begin position="1"/>
        <end position="88"/>
    </location>
</feature>
<dbReference type="EMBL" id="JZWV01001665">
    <property type="protein sequence ID" value="KJY17505.1"/>
    <property type="molecule type" value="Genomic_DNA"/>
</dbReference>
<proteinExistence type="predicted"/>
<dbReference type="PANTHER" id="PTHR43775">
    <property type="entry name" value="FATTY ACID SYNTHASE"/>
    <property type="match status" value="1"/>
</dbReference>
<dbReference type="AlphaFoldDB" id="A0A0F4I694"/>
<dbReference type="GO" id="GO:0006633">
    <property type="term" value="P:fatty acid biosynthetic process"/>
    <property type="evidence" value="ECO:0007669"/>
    <property type="project" value="TreeGrafter"/>
</dbReference>
<organism evidence="4 5">
    <name type="scientific">Streptomyces katrae</name>
    <dbReference type="NCBI Taxonomy" id="68223"/>
    <lineage>
        <taxon>Bacteria</taxon>
        <taxon>Bacillati</taxon>
        <taxon>Actinomycetota</taxon>
        <taxon>Actinomycetes</taxon>
        <taxon>Kitasatosporales</taxon>
        <taxon>Streptomycetaceae</taxon>
        <taxon>Streptomyces</taxon>
    </lineage>
</organism>
<protein>
    <recommendedName>
        <fullName evidence="3">Ketosynthase family 3 (KS3) domain-containing protein</fullName>
    </recommendedName>
</protein>
<comment type="caution">
    <text evidence="4">The sequence shown here is derived from an EMBL/GenBank/DDBJ whole genome shotgun (WGS) entry which is preliminary data.</text>
</comment>
<dbReference type="RefSeq" id="WP_045952601.1">
    <property type="nucleotide sequence ID" value="NZ_JZWV01001665.1"/>
</dbReference>
<dbReference type="InterPro" id="IPR016039">
    <property type="entry name" value="Thiolase-like"/>
</dbReference>
<accession>A0A0F4I694</accession>
<dbReference type="InterPro" id="IPR050091">
    <property type="entry name" value="PKS_NRPS_Biosynth_Enz"/>
</dbReference>
<dbReference type="InterPro" id="IPR020841">
    <property type="entry name" value="PKS_Beta-ketoAc_synthase_dom"/>
</dbReference>